<dbReference type="OrthoDB" id="2399937at2"/>
<comment type="caution">
    <text evidence="1">The sequence shown here is derived from an EMBL/GenBank/DDBJ whole genome shotgun (WGS) entry which is preliminary data.</text>
</comment>
<dbReference type="AlphaFoldDB" id="A0A2K4FDZ9"/>
<dbReference type="Pfam" id="PF13420">
    <property type="entry name" value="Acetyltransf_4"/>
    <property type="match status" value="1"/>
</dbReference>
<gene>
    <name evidence="1" type="ORF">CD039_01915</name>
</gene>
<dbReference type="Gene3D" id="3.40.630.30">
    <property type="match status" value="1"/>
</dbReference>
<sequence length="171" mass="19935">MSTIHELNLNYLADYQRLVTEAIHNEHFVYAWGLYDESHIPPDYLDHLLSQDNPVEKVIGLHVDGELVGVATLINSHVYGLRHKAILQNMCVKMIDHYASQELADDLMKYIIQYCQERDIEILMTSIASNNISAKIFYRNYNFETLGVEKHARKLGTRYIDEHWLVSDIKK</sequence>
<dbReference type="Proteomes" id="UP000242712">
    <property type="component" value="Unassembled WGS sequence"/>
</dbReference>
<reference evidence="1 2" key="1">
    <citation type="submission" date="2017-08" db="EMBL/GenBank/DDBJ databases">
        <title>Draft genome sequences of 64 type strains of genus Staph aureus.</title>
        <authorList>
            <person name="Cole K."/>
            <person name="Golubchik T."/>
            <person name="Russell J."/>
            <person name="Foster D."/>
            <person name="Llewelyn M."/>
            <person name="Wilson D."/>
            <person name="Crook D."/>
            <person name="Paul J."/>
        </authorList>
    </citation>
    <scope>NUCLEOTIDE SEQUENCE [LARGE SCALE GENOMIC DNA]</scope>
    <source>
        <strain evidence="1 2">DSM 29875</strain>
    </source>
</reference>
<evidence type="ECO:0000313" key="1">
    <source>
        <dbReference type="EMBL" id="POA09531.1"/>
    </source>
</evidence>
<dbReference type="InterPro" id="IPR016181">
    <property type="entry name" value="Acyl_CoA_acyltransferase"/>
</dbReference>
<accession>A0A2K4FDZ9</accession>
<proteinExistence type="predicted"/>
<dbReference type="EMBL" id="PPPX01000001">
    <property type="protein sequence ID" value="POA09531.1"/>
    <property type="molecule type" value="Genomic_DNA"/>
</dbReference>
<protein>
    <submittedName>
        <fullName evidence="1">GNAT family N-acetyltransferase</fullName>
    </submittedName>
</protein>
<organism evidence="1 2">
    <name type="scientific">Staphylococcus argensis</name>
    <dbReference type="NCBI Taxonomy" id="1607738"/>
    <lineage>
        <taxon>Bacteria</taxon>
        <taxon>Bacillati</taxon>
        <taxon>Bacillota</taxon>
        <taxon>Bacilli</taxon>
        <taxon>Bacillales</taxon>
        <taxon>Staphylococcaceae</taxon>
        <taxon>Staphylococcus</taxon>
    </lineage>
</organism>
<dbReference type="GeneID" id="98297092"/>
<evidence type="ECO:0000313" key="2">
    <source>
        <dbReference type="Proteomes" id="UP000242712"/>
    </source>
</evidence>
<dbReference type="SUPFAM" id="SSF55729">
    <property type="entry name" value="Acyl-CoA N-acyltransferases (Nat)"/>
    <property type="match status" value="1"/>
</dbReference>
<name>A0A2K4FDZ9_9STAP</name>
<dbReference type="GO" id="GO:0016740">
    <property type="term" value="F:transferase activity"/>
    <property type="evidence" value="ECO:0007669"/>
    <property type="project" value="UniProtKB-KW"/>
</dbReference>
<dbReference type="RefSeq" id="WP_103370904.1">
    <property type="nucleotide sequence ID" value="NZ_CBCRVO010000001.1"/>
</dbReference>
<keyword evidence="2" id="KW-1185">Reference proteome</keyword>
<keyword evidence="1" id="KW-0808">Transferase</keyword>